<dbReference type="CDD" id="cd00590">
    <property type="entry name" value="RRM_SF"/>
    <property type="match status" value="1"/>
</dbReference>
<proteinExistence type="predicted"/>
<comment type="caution">
    <text evidence="2">The sequence shown here is derived from an EMBL/GenBank/DDBJ whole genome shotgun (WGS) entry which is preliminary data.</text>
</comment>
<protein>
    <recommendedName>
        <fullName evidence="4">RRM domain-containing protein</fullName>
    </recommendedName>
</protein>
<gene>
    <name evidence="2" type="ORF">V6N12_068689</name>
</gene>
<evidence type="ECO:0000313" key="2">
    <source>
        <dbReference type="EMBL" id="KAK8584445.1"/>
    </source>
</evidence>
<evidence type="ECO:0008006" key="4">
    <source>
        <dbReference type="Google" id="ProtNLM"/>
    </source>
</evidence>
<dbReference type="Proteomes" id="UP001472677">
    <property type="component" value="Unassembled WGS sequence"/>
</dbReference>
<organism evidence="2 3">
    <name type="scientific">Hibiscus sabdariffa</name>
    <name type="common">roselle</name>
    <dbReference type="NCBI Taxonomy" id="183260"/>
    <lineage>
        <taxon>Eukaryota</taxon>
        <taxon>Viridiplantae</taxon>
        <taxon>Streptophyta</taxon>
        <taxon>Embryophyta</taxon>
        <taxon>Tracheophyta</taxon>
        <taxon>Spermatophyta</taxon>
        <taxon>Magnoliopsida</taxon>
        <taxon>eudicotyledons</taxon>
        <taxon>Gunneridae</taxon>
        <taxon>Pentapetalae</taxon>
        <taxon>rosids</taxon>
        <taxon>malvids</taxon>
        <taxon>Malvales</taxon>
        <taxon>Malvaceae</taxon>
        <taxon>Malvoideae</taxon>
        <taxon>Hibiscus</taxon>
    </lineage>
</organism>
<dbReference type="SUPFAM" id="SSF54928">
    <property type="entry name" value="RNA-binding domain, RBD"/>
    <property type="match status" value="1"/>
</dbReference>
<evidence type="ECO:0000256" key="1">
    <source>
        <dbReference type="SAM" id="MobiDB-lite"/>
    </source>
</evidence>
<feature type="compositionally biased region" description="Basic and acidic residues" evidence="1">
    <location>
        <begin position="90"/>
        <end position="101"/>
    </location>
</feature>
<sequence>MKSTFAFVRYSNLWEAMNAVDLANNRRMDSFTIKVFWIGKIQRWLKLIYSEKPQKDVTPKRAILAKGKDSRTYKEALLSKMRPSTEDVIDGTKHGNSETCG</sequence>
<dbReference type="EMBL" id="JBBPBM010000005">
    <property type="protein sequence ID" value="KAK8584445.1"/>
    <property type="molecule type" value="Genomic_DNA"/>
</dbReference>
<feature type="region of interest" description="Disordered" evidence="1">
    <location>
        <begin position="81"/>
        <end position="101"/>
    </location>
</feature>
<accession>A0ABR2FQR5</accession>
<reference evidence="2 3" key="1">
    <citation type="journal article" date="2024" name="G3 (Bethesda)">
        <title>Genome assembly of Hibiscus sabdariffa L. provides insights into metabolisms of medicinal natural products.</title>
        <authorList>
            <person name="Kim T."/>
        </authorList>
    </citation>
    <scope>NUCLEOTIDE SEQUENCE [LARGE SCALE GENOMIC DNA]</scope>
    <source>
        <strain evidence="2">TK-2024</strain>
        <tissue evidence="2">Old leaves</tissue>
    </source>
</reference>
<name>A0ABR2FQR5_9ROSI</name>
<evidence type="ECO:0000313" key="3">
    <source>
        <dbReference type="Proteomes" id="UP001472677"/>
    </source>
</evidence>
<dbReference type="InterPro" id="IPR035979">
    <property type="entry name" value="RBD_domain_sf"/>
</dbReference>
<keyword evidence="3" id="KW-1185">Reference proteome</keyword>